<dbReference type="AlphaFoldDB" id="A0A0J8GVA6"/>
<evidence type="ECO:0000313" key="2">
    <source>
        <dbReference type="EMBL" id="KMT65239.1"/>
    </source>
</evidence>
<accession>A0A0J8GVA6</accession>
<evidence type="ECO:0000256" key="1">
    <source>
        <dbReference type="SAM" id="Phobius"/>
    </source>
</evidence>
<sequence length="85" mass="9588">MILKVLFPIVMLIALSIESYKAFKNDAVDKFFNFSMIWTGIALVSFCFSVMMFTVLEVILGLVLGLICFASIYISMKFKNAVKTT</sequence>
<evidence type="ECO:0000313" key="3">
    <source>
        <dbReference type="Proteomes" id="UP000037600"/>
    </source>
</evidence>
<organism evidence="2 3">
    <name type="scientific">Catenovulum maritimum</name>
    <dbReference type="NCBI Taxonomy" id="1513271"/>
    <lineage>
        <taxon>Bacteria</taxon>
        <taxon>Pseudomonadati</taxon>
        <taxon>Pseudomonadota</taxon>
        <taxon>Gammaproteobacteria</taxon>
        <taxon>Alteromonadales</taxon>
        <taxon>Alteromonadaceae</taxon>
        <taxon>Catenovulum</taxon>
    </lineage>
</organism>
<dbReference type="Proteomes" id="UP000037600">
    <property type="component" value="Unassembled WGS sequence"/>
</dbReference>
<reference evidence="2 3" key="1">
    <citation type="submission" date="2015-04" db="EMBL/GenBank/DDBJ databases">
        <title>Draft Genome Sequence of the Novel Agar-Digesting Marine Bacterium Q1.</title>
        <authorList>
            <person name="Li Y."/>
            <person name="Li D."/>
            <person name="Chen G."/>
            <person name="Du Z."/>
        </authorList>
    </citation>
    <scope>NUCLEOTIDE SEQUENCE [LARGE SCALE GENOMIC DNA]</scope>
    <source>
        <strain evidence="2 3">Q1</strain>
    </source>
</reference>
<gene>
    <name evidence="2" type="ORF">XM47_09340</name>
</gene>
<keyword evidence="3" id="KW-1185">Reference proteome</keyword>
<comment type="caution">
    <text evidence="2">The sequence shown here is derived from an EMBL/GenBank/DDBJ whole genome shotgun (WGS) entry which is preliminary data.</text>
</comment>
<feature type="transmembrane region" description="Helical" evidence="1">
    <location>
        <begin position="59"/>
        <end position="76"/>
    </location>
</feature>
<protein>
    <submittedName>
        <fullName evidence="2">Uncharacterized protein</fullName>
    </submittedName>
</protein>
<feature type="transmembrane region" description="Helical" evidence="1">
    <location>
        <begin position="35"/>
        <end position="53"/>
    </location>
</feature>
<keyword evidence="1" id="KW-0472">Membrane</keyword>
<dbReference type="EMBL" id="LAZL01000012">
    <property type="protein sequence ID" value="KMT65239.1"/>
    <property type="molecule type" value="Genomic_DNA"/>
</dbReference>
<keyword evidence="1" id="KW-1133">Transmembrane helix</keyword>
<proteinExistence type="predicted"/>
<keyword evidence="1" id="KW-0812">Transmembrane</keyword>
<name>A0A0J8GVA6_9ALTE</name>